<dbReference type="PANTHER" id="PTHR34047:SF8">
    <property type="entry name" value="PROTEIN YKFC"/>
    <property type="match status" value="1"/>
</dbReference>
<name>A0A0F9PXE7_9ZZZZ</name>
<dbReference type="InterPro" id="IPR051083">
    <property type="entry name" value="GrpII_Intron_Splice-Mob/Def"/>
</dbReference>
<proteinExistence type="predicted"/>
<dbReference type="PROSITE" id="PS50878">
    <property type="entry name" value="RT_POL"/>
    <property type="match status" value="1"/>
</dbReference>
<sequence>MKKYKNLYQELCSEENLDLAFKKAQKRKSRKPYVIEFNNNLNENLKILRDELLSERYKPRPLRTFVIRDPKVRKIRKSYFVDRIVHHAICNVLEPIFEKRFIHDSFANRIGKGTLNAIKRFDKFKLKVSKNNTRNCYVFKADVKHYFDEVNHSILIDILRKKINDERLISLISKVLKNHSDKIGMPLGNMTSQFFANCYLNELDQFVKNELKAKYYIRYVDDFIILHNDKNILENYKEKINIFLKEKLQIELHPTKSKVLLLNKGIAFLGYRNYPYHRLLRKSNIRTMKKRIDIEDYDPICEFLEGWFSYANHANTYNLRHKVTENIEDSFPGRISKLHMDRMIKKEAIA</sequence>
<organism evidence="2">
    <name type="scientific">marine sediment metagenome</name>
    <dbReference type="NCBI Taxonomy" id="412755"/>
    <lineage>
        <taxon>unclassified sequences</taxon>
        <taxon>metagenomes</taxon>
        <taxon>ecological metagenomes</taxon>
    </lineage>
</organism>
<dbReference type="InterPro" id="IPR043502">
    <property type="entry name" value="DNA/RNA_pol_sf"/>
</dbReference>
<reference evidence="2" key="1">
    <citation type="journal article" date="2015" name="Nature">
        <title>Complex archaea that bridge the gap between prokaryotes and eukaryotes.</title>
        <authorList>
            <person name="Spang A."/>
            <person name="Saw J.H."/>
            <person name="Jorgensen S.L."/>
            <person name="Zaremba-Niedzwiedzka K."/>
            <person name="Martijn J."/>
            <person name="Lind A.E."/>
            <person name="van Eijk R."/>
            <person name="Schleper C."/>
            <person name="Guy L."/>
            <person name="Ettema T.J."/>
        </authorList>
    </citation>
    <scope>NUCLEOTIDE SEQUENCE</scope>
</reference>
<dbReference type="Pfam" id="PF00078">
    <property type="entry name" value="RVT_1"/>
    <property type="match status" value="1"/>
</dbReference>
<dbReference type="SUPFAM" id="SSF56672">
    <property type="entry name" value="DNA/RNA polymerases"/>
    <property type="match status" value="1"/>
</dbReference>
<protein>
    <recommendedName>
        <fullName evidence="1">Reverse transcriptase domain-containing protein</fullName>
    </recommendedName>
</protein>
<dbReference type="EMBL" id="LAZR01002488">
    <property type="protein sequence ID" value="KKN29432.1"/>
    <property type="molecule type" value="Genomic_DNA"/>
</dbReference>
<dbReference type="PANTHER" id="PTHR34047">
    <property type="entry name" value="NUCLEAR INTRON MATURASE 1, MITOCHONDRIAL-RELATED"/>
    <property type="match status" value="1"/>
</dbReference>
<dbReference type="AlphaFoldDB" id="A0A0F9PXE7"/>
<accession>A0A0F9PXE7</accession>
<dbReference type="CDD" id="cd01651">
    <property type="entry name" value="RT_G2_intron"/>
    <property type="match status" value="1"/>
</dbReference>
<comment type="caution">
    <text evidence="2">The sequence shown here is derived from an EMBL/GenBank/DDBJ whole genome shotgun (WGS) entry which is preliminary data.</text>
</comment>
<dbReference type="InterPro" id="IPR000477">
    <property type="entry name" value="RT_dom"/>
</dbReference>
<gene>
    <name evidence="2" type="ORF">LCGC14_0843970</name>
</gene>
<evidence type="ECO:0000313" key="2">
    <source>
        <dbReference type="EMBL" id="KKN29432.1"/>
    </source>
</evidence>
<feature type="domain" description="Reverse transcriptase" evidence="1">
    <location>
        <begin position="1"/>
        <end position="273"/>
    </location>
</feature>
<evidence type="ECO:0000259" key="1">
    <source>
        <dbReference type="PROSITE" id="PS50878"/>
    </source>
</evidence>